<reference evidence="10 11" key="1">
    <citation type="journal article" date="2016" name="Nat. Commun.">
        <title>Thousands of microbial genomes shed light on interconnected biogeochemical processes in an aquifer system.</title>
        <authorList>
            <person name="Anantharaman K."/>
            <person name="Brown C.T."/>
            <person name="Hug L.A."/>
            <person name="Sharon I."/>
            <person name="Castelle C.J."/>
            <person name="Probst A.J."/>
            <person name="Thomas B.C."/>
            <person name="Singh A."/>
            <person name="Wilkins M.J."/>
            <person name="Karaoz U."/>
            <person name="Brodie E.L."/>
            <person name="Williams K.H."/>
            <person name="Hubbard S.S."/>
            <person name="Banfield J.F."/>
        </authorList>
    </citation>
    <scope>NUCLEOTIDE SEQUENCE [LARGE SCALE GENOMIC DNA]</scope>
    <source>
        <strain evidence="11">RIFCSPLOWO2_12_FULL_64_10</strain>
    </source>
</reference>
<feature type="transmembrane region" description="Helical" evidence="7">
    <location>
        <begin position="856"/>
        <end position="877"/>
    </location>
</feature>
<sequence>MKKPIPYILLAVVLAANLGVWAFDPGVISQRLFGRFMDWRPAFERPAAPASEAGVREGMARISAEGIERRIRDLSAWPSRAVGYPGNRAAYEYIRGEFERIGLKDIRTDTFRVAVPVDRGAKVTVRATGEEVPLACLWPNHVRTPTLAGEGGAGPLIYGGKGTFAEVNGKRVEGAIVLMDFDCDRNYVHPMMLGAKAVIFFDNGVVNRGQAELKTLPVPADVPRFWADGKGGERLREMAEAAAQVTVTARMTWEEAQTWNVYGWVPGSDELMPSRPGTAPRRWGDRVVVIEAYYDAASVAPGRAPGAEAASGVAALLEVAEALAIHRPKFSVLILATSGHFNGLAGVNDFMGRHSRRSEHFRGKMRPEERIDFDMFIGLDLSSRDGRAALFCQGTFYSGWQTGRTDFYRKNTLRYFAGRFAGYAEKLFPGEPAESRLMDALAPPSREWWNFMSAPLAFDAEAALYHGMTGLTLATPYDSRERVDTPVDTAGRVDFGNVASQARTAAGMLLEACRDPEFFPEARYDFKDYAADLSGRVYLFDRKVNPFVPKRAVPGAVVAYGPADSRTGVRTMTAALTDSAGRFRLRSVRSPAHAWTRTVTLSAYRLGEDGGVTMAPDLGEDGDKTYPLQVRLTADEMETMVVLFECRALSLFEAFDSRTLFALDTMTLLGPDDGPLRSYGTTHTGGAGMADWSGGAVLTGSPARVSPAAVAFVPPGGRSKIFMGAGITGIKYLLTNAPEDLLLHPVPAVTDEVVARSRGVGYAADAGVIAFPAYRGARDVWVLDDVRLKQLARYGVENRRVERLHQEARAALLSARGALERLEYDRFIAEARRAWGLEARAYPDVKGTANDTVQGIVFYFALLLPFSFFAERLLFGFADVRRRLLGAAGVFAGVFLVLKWAHPAFKLASTPYIIFLAFVILALACGVLVLLTGKFNEVLRRLRSGGREMHRTDVGRASAVAAAASLGISNLRKRPMRTGLTAVTLILLTFTALTFTSVVTSLKFYKLPRDNRPAYRGVLVRDRGWRGLQASALQVLESAFGEGATVAPRSWCLPGVRSGRAYFDIEAEAPLPSPVAKGYASVTPSLSPHVGERGRGLRPQREQQVGWGARGVGEGVLRTYANGLLGLTWREPEITGVDRCLSAGRWFREGERDVCVLPDAMARLVGIGPGDAERAEVRLFGRAFRVVGILDSERVRGLKDLDDERLTPVDTVAEGDRMGEVQSADPEVLAQEPISAFAHLDPENVAVLPHQTAMDLGGSLQSVAVGRFRQEDFIPEVEAFMARAALTAFVGAGERVEVYSSIGATSLKGLGNLFIPVAIAALIVLNTMMGSVYERFSEIGIYSSLGLAPSHVSALFLAEAGVFATVGAVMGYLVGQVAVMALSSAGKLGGLTLNYSSLSAVTSTLVVMGTVMLSAIYPSRKASQMAVPDVTRRWVFPPPEGDHWRFDFPFTVGGAEVAGAYAYLAEVFDSYGEGSAGAFMTDGVKFSRGSRVRSHESKDFGPVTRDSGPVTYVVEMMTWLAPYDLGISQRVRMEAAPTGQFDIYGVQVHIQRLSGDVASWQRINRGFLNTIRKHFLIWRTLPQGVKGEYIRKGQGWTPRLAHGN</sequence>
<evidence type="ECO:0000256" key="4">
    <source>
        <dbReference type="ARBA" id="ARBA00022989"/>
    </source>
</evidence>
<dbReference type="Pfam" id="PF04389">
    <property type="entry name" value="Peptidase_M28"/>
    <property type="match status" value="1"/>
</dbReference>
<dbReference type="EMBL" id="MFKF01000288">
    <property type="protein sequence ID" value="OGG46697.1"/>
    <property type="molecule type" value="Genomic_DNA"/>
</dbReference>
<keyword evidence="3 7" id="KW-0812">Transmembrane</keyword>
<evidence type="ECO:0000313" key="10">
    <source>
        <dbReference type="EMBL" id="OGG46697.1"/>
    </source>
</evidence>
<dbReference type="GO" id="GO:0022857">
    <property type="term" value="F:transmembrane transporter activity"/>
    <property type="evidence" value="ECO:0007669"/>
    <property type="project" value="TreeGrafter"/>
</dbReference>
<name>A0A1F6CCI4_HANXR</name>
<feature type="domain" description="Peptidase M28" evidence="9">
    <location>
        <begin position="280"/>
        <end position="397"/>
    </location>
</feature>
<comment type="similarity">
    <text evidence="6">Belongs to the ABC-4 integral membrane protein family.</text>
</comment>
<keyword evidence="5 7" id="KW-0472">Membrane</keyword>
<evidence type="ECO:0000256" key="6">
    <source>
        <dbReference type="ARBA" id="ARBA00038076"/>
    </source>
</evidence>
<proteinExistence type="inferred from homology"/>
<comment type="caution">
    <text evidence="10">The sequence shown here is derived from an EMBL/GenBank/DDBJ whole genome shotgun (WGS) entry which is preliminary data.</text>
</comment>
<feature type="transmembrane region" description="Helical" evidence="7">
    <location>
        <begin position="980"/>
        <end position="1002"/>
    </location>
</feature>
<evidence type="ECO:0000313" key="11">
    <source>
        <dbReference type="Proteomes" id="UP000178606"/>
    </source>
</evidence>
<evidence type="ECO:0000256" key="3">
    <source>
        <dbReference type="ARBA" id="ARBA00022692"/>
    </source>
</evidence>
<keyword evidence="4 7" id="KW-1133">Transmembrane helix</keyword>
<evidence type="ECO:0000259" key="8">
    <source>
        <dbReference type="Pfam" id="PF02687"/>
    </source>
</evidence>
<feature type="transmembrane region" description="Helical" evidence="7">
    <location>
        <begin position="1395"/>
        <end position="1417"/>
    </location>
</feature>
<accession>A0A1F6CCI4</accession>
<feature type="transmembrane region" description="Helical" evidence="7">
    <location>
        <begin position="913"/>
        <end position="933"/>
    </location>
</feature>
<evidence type="ECO:0000256" key="1">
    <source>
        <dbReference type="ARBA" id="ARBA00004651"/>
    </source>
</evidence>
<dbReference type="Pfam" id="PF02687">
    <property type="entry name" value="FtsX"/>
    <property type="match status" value="1"/>
</dbReference>
<dbReference type="SUPFAM" id="SSF53187">
    <property type="entry name" value="Zn-dependent exopeptidases"/>
    <property type="match status" value="1"/>
</dbReference>
<feature type="transmembrane region" description="Helical" evidence="7">
    <location>
        <begin position="1354"/>
        <end position="1375"/>
    </location>
</feature>
<evidence type="ECO:0000256" key="5">
    <source>
        <dbReference type="ARBA" id="ARBA00023136"/>
    </source>
</evidence>
<organism evidence="10 11">
    <name type="scientific">Handelsmanbacteria sp. (strain RIFCSPLOWO2_12_FULL_64_10)</name>
    <dbReference type="NCBI Taxonomy" id="1817868"/>
    <lineage>
        <taxon>Bacteria</taxon>
        <taxon>Candidatus Handelsmaniibacteriota</taxon>
    </lineage>
</organism>
<dbReference type="InterPro" id="IPR007484">
    <property type="entry name" value="Peptidase_M28"/>
</dbReference>
<dbReference type="InterPro" id="IPR003838">
    <property type="entry name" value="ABC3_permease_C"/>
</dbReference>
<feature type="transmembrane region" description="Helical" evidence="7">
    <location>
        <begin position="1313"/>
        <end position="1333"/>
    </location>
</feature>
<comment type="subcellular location">
    <subcellularLocation>
        <location evidence="1">Cell membrane</location>
        <topology evidence="1">Multi-pass membrane protein</topology>
    </subcellularLocation>
</comment>
<evidence type="ECO:0000256" key="2">
    <source>
        <dbReference type="ARBA" id="ARBA00022475"/>
    </source>
</evidence>
<dbReference type="Proteomes" id="UP000178606">
    <property type="component" value="Unassembled WGS sequence"/>
</dbReference>
<dbReference type="Gene3D" id="3.50.30.30">
    <property type="match status" value="1"/>
</dbReference>
<feature type="transmembrane region" description="Helical" evidence="7">
    <location>
        <begin position="884"/>
        <end position="901"/>
    </location>
</feature>
<dbReference type="PANTHER" id="PTHR30572">
    <property type="entry name" value="MEMBRANE COMPONENT OF TRANSPORTER-RELATED"/>
    <property type="match status" value="1"/>
</dbReference>
<protein>
    <submittedName>
        <fullName evidence="10">Uncharacterized protein</fullName>
    </submittedName>
</protein>
<dbReference type="GO" id="GO:0005886">
    <property type="term" value="C:plasma membrane"/>
    <property type="evidence" value="ECO:0007669"/>
    <property type="project" value="UniProtKB-SubCell"/>
</dbReference>
<dbReference type="InterPro" id="IPR050250">
    <property type="entry name" value="Macrolide_Exporter_MacB"/>
</dbReference>
<evidence type="ECO:0000259" key="9">
    <source>
        <dbReference type="Pfam" id="PF04389"/>
    </source>
</evidence>
<dbReference type="Gene3D" id="3.40.630.10">
    <property type="entry name" value="Zn peptidases"/>
    <property type="match status" value="1"/>
</dbReference>
<dbReference type="PANTHER" id="PTHR30572:SF4">
    <property type="entry name" value="ABC TRANSPORTER PERMEASE YTRF"/>
    <property type="match status" value="1"/>
</dbReference>
<keyword evidence="2" id="KW-1003">Cell membrane</keyword>
<gene>
    <name evidence="10" type="ORF">A3F84_25185</name>
</gene>
<feature type="domain" description="ABC3 transporter permease C-terminal" evidence="8">
    <location>
        <begin position="1316"/>
        <end position="1425"/>
    </location>
</feature>
<evidence type="ECO:0000256" key="7">
    <source>
        <dbReference type="SAM" id="Phobius"/>
    </source>
</evidence>